<protein>
    <submittedName>
        <fullName evidence="1">Uncharacterized protein</fullName>
    </submittedName>
</protein>
<reference evidence="1" key="2">
    <citation type="journal article" date="2015" name="Fish Shellfish Immunol.">
        <title>Early steps in the European eel (Anguilla anguilla)-Vibrio vulnificus interaction in the gills: Role of the RtxA13 toxin.</title>
        <authorList>
            <person name="Callol A."/>
            <person name="Pajuelo D."/>
            <person name="Ebbesson L."/>
            <person name="Teles M."/>
            <person name="MacKenzie S."/>
            <person name="Amaro C."/>
        </authorList>
    </citation>
    <scope>NUCLEOTIDE SEQUENCE</scope>
</reference>
<proteinExistence type="predicted"/>
<dbReference type="EMBL" id="GBXM01038123">
    <property type="protein sequence ID" value="JAH70454.1"/>
    <property type="molecule type" value="Transcribed_RNA"/>
</dbReference>
<evidence type="ECO:0000313" key="1">
    <source>
        <dbReference type="EMBL" id="JAH70454.1"/>
    </source>
</evidence>
<sequence length="8" mass="1041">MKQMMLFL</sequence>
<reference evidence="1" key="1">
    <citation type="submission" date="2014-11" db="EMBL/GenBank/DDBJ databases">
        <authorList>
            <person name="Amaro Gonzalez C."/>
        </authorList>
    </citation>
    <scope>NUCLEOTIDE SEQUENCE</scope>
</reference>
<organism evidence="1">
    <name type="scientific">Anguilla anguilla</name>
    <name type="common">European freshwater eel</name>
    <name type="synonym">Muraena anguilla</name>
    <dbReference type="NCBI Taxonomy" id="7936"/>
    <lineage>
        <taxon>Eukaryota</taxon>
        <taxon>Metazoa</taxon>
        <taxon>Chordata</taxon>
        <taxon>Craniata</taxon>
        <taxon>Vertebrata</taxon>
        <taxon>Euteleostomi</taxon>
        <taxon>Actinopterygii</taxon>
        <taxon>Neopterygii</taxon>
        <taxon>Teleostei</taxon>
        <taxon>Anguilliformes</taxon>
        <taxon>Anguillidae</taxon>
        <taxon>Anguilla</taxon>
    </lineage>
</organism>
<accession>A0A0E9UX48</accession>
<name>A0A0E9UX48_ANGAN</name>